<dbReference type="AlphaFoldDB" id="A0A2B1K873"/>
<keyword evidence="4 7" id="KW-0418">Kinase</keyword>
<keyword evidence="5 7" id="KW-0067">ATP-binding</keyword>
<reference evidence="11 12" key="1">
    <citation type="submission" date="2017-09" db="EMBL/GenBank/DDBJ databases">
        <title>Large-scale bioinformatics analysis of Bacillus genomes uncovers conserved roles of natural products in bacterial physiology.</title>
        <authorList>
            <consortium name="Agbiome Team Llc"/>
            <person name="Bleich R.M."/>
            <person name="Grubbs K.J."/>
            <person name="Santa Maria K.C."/>
            <person name="Allen S.E."/>
            <person name="Farag S."/>
            <person name="Shank E.A."/>
            <person name="Bowers A."/>
        </authorList>
    </citation>
    <scope>NUCLEOTIDE SEQUENCE [LARGE SCALE GENOMIC DNA]</scope>
    <source>
        <strain evidence="9 11">AFS010695</strain>
        <strain evidence="10 12">AFS076905</strain>
    </source>
</reference>
<comment type="catalytic activity">
    <reaction evidence="7">
        <text>L-threonyl-[protein] + ATP = O-phospho-L-threonyl-[protein] + ADP + H(+)</text>
        <dbReference type="Rhea" id="RHEA:46608"/>
        <dbReference type="Rhea" id="RHEA-COMP:11060"/>
        <dbReference type="Rhea" id="RHEA-COMP:11605"/>
        <dbReference type="ChEBI" id="CHEBI:15378"/>
        <dbReference type="ChEBI" id="CHEBI:30013"/>
        <dbReference type="ChEBI" id="CHEBI:30616"/>
        <dbReference type="ChEBI" id="CHEBI:61977"/>
        <dbReference type="ChEBI" id="CHEBI:456216"/>
        <dbReference type="EC" id="2.7.11.1"/>
    </reaction>
</comment>
<dbReference type="RefSeq" id="WP_001243402.1">
    <property type="nucleotide sequence ID" value="NZ_NTWE01000022.1"/>
</dbReference>
<dbReference type="Proteomes" id="UP000225182">
    <property type="component" value="Unassembled WGS sequence"/>
</dbReference>
<dbReference type="SMART" id="SM00387">
    <property type="entry name" value="HATPase_c"/>
    <property type="match status" value="1"/>
</dbReference>
<evidence type="ECO:0000256" key="2">
    <source>
        <dbReference type="ARBA" id="ARBA00022679"/>
    </source>
</evidence>
<dbReference type="FunFam" id="3.30.565.10:FF:000022">
    <property type="entry name" value="Anti-sigma F factor"/>
    <property type="match status" value="1"/>
</dbReference>
<comment type="function">
    <text evidence="7">Binds to sigma F and blocks its ability to form an RNA polymerase holoenzyme (E-sigma F). Phosphorylates SpoIIAA on a serine residue. This phosphorylation may enable SpoIIAA to act as an anti-anti-sigma factor that counteracts SpoIIAB and thus releases sigma F from inhibition.</text>
</comment>
<evidence type="ECO:0000256" key="3">
    <source>
        <dbReference type="ARBA" id="ARBA00022741"/>
    </source>
</evidence>
<dbReference type="GO" id="GO:0004674">
    <property type="term" value="F:protein serine/threonine kinase activity"/>
    <property type="evidence" value="ECO:0007669"/>
    <property type="project" value="UniProtKB-KW"/>
</dbReference>
<evidence type="ECO:0000256" key="7">
    <source>
        <dbReference type="HAMAP-Rule" id="MF_00637"/>
    </source>
</evidence>
<name>A0A2B1K873_BACCE</name>
<keyword evidence="1 7" id="KW-0723">Serine/threonine-protein kinase</keyword>
<evidence type="ECO:0000256" key="4">
    <source>
        <dbReference type="ARBA" id="ARBA00022777"/>
    </source>
</evidence>
<accession>A0A2B1K873</accession>
<evidence type="ECO:0000313" key="11">
    <source>
        <dbReference type="Proteomes" id="UP000220635"/>
    </source>
</evidence>
<dbReference type="GO" id="GO:0030436">
    <property type="term" value="P:asexual sporulation"/>
    <property type="evidence" value="ECO:0007669"/>
    <property type="project" value="UniProtKB-UniRule"/>
</dbReference>
<dbReference type="GO" id="GO:0005524">
    <property type="term" value="F:ATP binding"/>
    <property type="evidence" value="ECO:0007669"/>
    <property type="project" value="UniProtKB-KW"/>
</dbReference>
<comment type="similarity">
    <text evidence="7">Belongs to the anti-sigma-factor family.</text>
</comment>
<dbReference type="PANTHER" id="PTHR35526:SF3">
    <property type="entry name" value="ANTI-SIGMA-F FACTOR RSBW"/>
    <property type="match status" value="1"/>
</dbReference>
<dbReference type="EMBL" id="NTWE01000022">
    <property type="protein sequence ID" value="PEW01992.1"/>
    <property type="molecule type" value="Genomic_DNA"/>
</dbReference>
<gene>
    <name evidence="7" type="primary">spoIIAB</name>
    <name evidence="9" type="ORF">CN425_11030</name>
    <name evidence="10" type="ORF">COJ50_22505</name>
</gene>
<keyword evidence="6 7" id="KW-0749">Sporulation</keyword>
<evidence type="ECO:0000259" key="8">
    <source>
        <dbReference type="SMART" id="SM00387"/>
    </source>
</evidence>
<dbReference type="InterPro" id="IPR010194">
    <property type="entry name" value="Anti-sigma_F"/>
</dbReference>
<protein>
    <recommendedName>
        <fullName evidence="7">Anti-sigma F factor</fullName>
        <ecNumber evidence="7">2.7.11.1</ecNumber>
    </recommendedName>
    <alternativeName>
        <fullName evidence="7">Stage II sporulation protein AB</fullName>
    </alternativeName>
</protein>
<dbReference type="GO" id="GO:0030435">
    <property type="term" value="P:sporulation resulting in formation of a cellular spore"/>
    <property type="evidence" value="ECO:0007669"/>
    <property type="project" value="UniProtKB-KW"/>
</dbReference>
<dbReference type="HAMAP" id="MF_00637">
    <property type="entry name" value="Anti_sigma_F"/>
    <property type="match status" value="1"/>
</dbReference>
<dbReference type="EC" id="2.7.11.1" evidence="7"/>
<dbReference type="GO" id="GO:0016989">
    <property type="term" value="F:sigma factor antagonist activity"/>
    <property type="evidence" value="ECO:0007669"/>
    <property type="project" value="InterPro"/>
</dbReference>
<evidence type="ECO:0000256" key="5">
    <source>
        <dbReference type="ARBA" id="ARBA00022840"/>
    </source>
</evidence>
<organism evidence="10 12">
    <name type="scientific">Bacillus cereus</name>
    <dbReference type="NCBI Taxonomy" id="1396"/>
    <lineage>
        <taxon>Bacteria</taxon>
        <taxon>Bacillati</taxon>
        <taxon>Bacillota</taxon>
        <taxon>Bacilli</taxon>
        <taxon>Bacillales</taxon>
        <taxon>Bacillaceae</taxon>
        <taxon>Bacillus</taxon>
        <taxon>Bacillus cereus group</taxon>
    </lineage>
</organism>
<dbReference type="EMBL" id="NUYN01000040">
    <property type="protein sequence ID" value="PFN20043.1"/>
    <property type="molecule type" value="Genomic_DNA"/>
</dbReference>
<comment type="caution">
    <text evidence="10">The sequence shown here is derived from an EMBL/GenBank/DDBJ whole genome shotgun (WGS) entry which is preliminary data.</text>
</comment>
<evidence type="ECO:0000313" key="9">
    <source>
        <dbReference type="EMBL" id="PEW01992.1"/>
    </source>
</evidence>
<dbReference type="SUPFAM" id="SSF55874">
    <property type="entry name" value="ATPase domain of HSP90 chaperone/DNA topoisomerase II/histidine kinase"/>
    <property type="match status" value="1"/>
</dbReference>
<feature type="domain" description="Histidine kinase/HSP90-like ATPase" evidence="8">
    <location>
        <begin position="35"/>
        <end position="140"/>
    </location>
</feature>
<proteinExistence type="inferred from homology"/>
<dbReference type="NCBIfam" id="TIGR01925">
    <property type="entry name" value="spIIAB"/>
    <property type="match status" value="1"/>
</dbReference>
<dbReference type="Pfam" id="PF13581">
    <property type="entry name" value="HATPase_c_2"/>
    <property type="match status" value="1"/>
</dbReference>
<dbReference type="InterPro" id="IPR036890">
    <property type="entry name" value="HATPase_C_sf"/>
</dbReference>
<dbReference type="PANTHER" id="PTHR35526">
    <property type="entry name" value="ANTI-SIGMA-F FACTOR RSBW-RELATED"/>
    <property type="match status" value="1"/>
</dbReference>
<comment type="catalytic activity">
    <reaction evidence="7">
        <text>L-seryl-[protein] + ATP = O-phospho-L-seryl-[protein] + ADP + H(+)</text>
        <dbReference type="Rhea" id="RHEA:17989"/>
        <dbReference type="Rhea" id="RHEA-COMP:9863"/>
        <dbReference type="Rhea" id="RHEA-COMP:11604"/>
        <dbReference type="ChEBI" id="CHEBI:15378"/>
        <dbReference type="ChEBI" id="CHEBI:29999"/>
        <dbReference type="ChEBI" id="CHEBI:30616"/>
        <dbReference type="ChEBI" id="CHEBI:83421"/>
        <dbReference type="ChEBI" id="CHEBI:456216"/>
        <dbReference type="EC" id="2.7.11.1"/>
    </reaction>
</comment>
<dbReference type="Proteomes" id="UP000220635">
    <property type="component" value="Unassembled WGS sequence"/>
</dbReference>
<evidence type="ECO:0000313" key="10">
    <source>
        <dbReference type="EMBL" id="PFN20043.1"/>
    </source>
</evidence>
<dbReference type="InterPro" id="IPR050267">
    <property type="entry name" value="Anti-sigma-factor_SerPK"/>
</dbReference>
<dbReference type="OrthoDB" id="9768808at2"/>
<evidence type="ECO:0000313" key="12">
    <source>
        <dbReference type="Proteomes" id="UP000225182"/>
    </source>
</evidence>
<keyword evidence="3 7" id="KW-0547">Nucleotide-binding</keyword>
<dbReference type="InterPro" id="IPR003594">
    <property type="entry name" value="HATPase_dom"/>
</dbReference>
<keyword evidence="2 7" id="KW-0808">Transferase</keyword>
<evidence type="ECO:0000256" key="1">
    <source>
        <dbReference type="ARBA" id="ARBA00022527"/>
    </source>
</evidence>
<dbReference type="GO" id="GO:0042174">
    <property type="term" value="P:negative regulation of sporulation resulting in formation of a cellular spore"/>
    <property type="evidence" value="ECO:0007669"/>
    <property type="project" value="InterPro"/>
</dbReference>
<sequence length="146" mass="16278">MRNEMNLQFSALSQNESFARVTVAAFIAQLDPTMEELTEIKTVVSEAVTNSIIHGYEGNAEGVVYISVILEEAMVKLTIRDEGIGIYNLDEARQPLFTTKPELERSGMGFTIMENFMDEVEVISNESFGTTIHLTKYLSNSNALCN</sequence>
<evidence type="ECO:0000256" key="6">
    <source>
        <dbReference type="ARBA" id="ARBA00022969"/>
    </source>
</evidence>
<dbReference type="Gene3D" id="3.30.565.10">
    <property type="entry name" value="Histidine kinase-like ATPase, C-terminal domain"/>
    <property type="match status" value="1"/>
</dbReference>